<dbReference type="EMBL" id="HACG01044183">
    <property type="protein sequence ID" value="CEK91048.1"/>
    <property type="molecule type" value="Transcribed_RNA"/>
</dbReference>
<comment type="subcellular location">
    <subcellularLocation>
        <location evidence="2">Membrane</location>
    </subcellularLocation>
</comment>
<keyword evidence="5" id="KW-0165">Cleavage on pair of basic residues</keyword>
<keyword evidence="9 16" id="KW-0472">Membrane</keyword>
<evidence type="ECO:0000256" key="16">
    <source>
        <dbReference type="SAM" id="Phobius"/>
    </source>
</evidence>
<keyword evidence="4 14" id="KW-0645">Protease</keyword>
<dbReference type="GO" id="GO:0000139">
    <property type="term" value="C:Golgi membrane"/>
    <property type="evidence" value="ECO:0007669"/>
    <property type="project" value="TreeGrafter"/>
</dbReference>
<keyword evidence="16" id="KW-1133">Transmembrane helix</keyword>
<keyword evidence="12" id="KW-0325">Glycoprotein</keyword>
<dbReference type="InterPro" id="IPR009030">
    <property type="entry name" value="Growth_fac_rcpt_cys_sf"/>
</dbReference>
<dbReference type="SMART" id="SM00261">
    <property type="entry name" value="FU"/>
    <property type="match status" value="3"/>
</dbReference>
<dbReference type="AlphaFoldDB" id="A0A0B7BDJ9"/>
<feature type="domain" description="P/Homo B" evidence="17">
    <location>
        <begin position="460"/>
        <end position="598"/>
    </location>
</feature>
<dbReference type="SUPFAM" id="SSF54897">
    <property type="entry name" value="Protease propeptides/inhibitors"/>
    <property type="match status" value="1"/>
</dbReference>
<dbReference type="Pfam" id="PF16470">
    <property type="entry name" value="S8_pro-domain"/>
    <property type="match status" value="1"/>
</dbReference>
<dbReference type="EMBL" id="HACG01044181">
    <property type="protein sequence ID" value="CEK91046.1"/>
    <property type="molecule type" value="Transcribed_RNA"/>
</dbReference>
<dbReference type="InterPro" id="IPR023828">
    <property type="entry name" value="Peptidase_S8_Ser-AS"/>
</dbReference>
<protein>
    <recommendedName>
        <fullName evidence="17">P/Homo B domain-containing protein</fullName>
    </recommendedName>
</protein>
<organism evidence="21">
    <name type="scientific">Arion vulgaris</name>
    <dbReference type="NCBI Taxonomy" id="1028688"/>
    <lineage>
        <taxon>Eukaryota</taxon>
        <taxon>Metazoa</taxon>
        <taxon>Spiralia</taxon>
        <taxon>Lophotrochozoa</taxon>
        <taxon>Mollusca</taxon>
        <taxon>Gastropoda</taxon>
        <taxon>Heterobranchia</taxon>
        <taxon>Euthyneura</taxon>
        <taxon>Panpulmonata</taxon>
        <taxon>Eupulmonata</taxon>
        <taxon>Stylommatophora</taxon>
        <taxon>Helicina</taxon>
        <taxon>Arionoidea</taxon>
        <taxon>Arionidae</taxon>
        <taxon>Arion</taxon>
    </lineage>
</organism>
<dbReference type="InterPro" id="IPR000209">
    <property type="entry name" value="Peptidase_S8/S53_dom"/>
</dbReference>
<dbReference type="PROSITE" id="PS51829">
    <property type="entry name" value="P_HOMO_B"/>
    <property type="match status" value="1"/>
</dbReference>
<keyword evidence="11" id="KW-1015">Disulfide bond</keyword>
<dbReference type="GO" id="GO:0008038">
    <property type="term" value="P:neuron recognition"/>
    <property type="evidence" value="ECO:0007669"/>
    <property type="project" value="UniProtKB-ARBA"/>
</dbReference>
<dbReference type="FunFam" id="3.30.70.850:FF:000001">
    <property type="entry name" value="Proprotein convertase subtilisin/kexin type 5"/>
    <property type="match status" value="1"/>
</dbReference>
<evidence type="ECO:0000256" key="12">
    <source>
        <dbReference type="ARBA" id="ARBA00023180"/>
    </source>
</evidence>
<dbReference type="InterPro" id="IPR032815">
    <property type="entry name" value="S8_pro-domain"/>
</dbReference>
<evidence type="ECO:0000259" key="17">
    <source>
        <dbReference type="PROSITE" id="PS51829"/>
    </source>
</evidence>
<dbReference type="Gene3D" id="2.10.220.10">
    <property type="entry name" value="Hormone Receptor, Insulin-like Growth Factor Receptor 1, Chain A, domain 2"/>
    <property type="match status" value="2"/>
</dbReference>
<dbReference type="InterPro" id="IPR038466">
    <property type="entry name" value="S8_pro-domain_sf"/>
</dbReference>
<evidence type="ECO:0000256" key="5">
    <source>
        <dbReference type="ARBA" id="ARBA00022685"/>
    </source>
</evidence>
<dbReference type="SUPFAM" id="SSF57184">
    <property type="entry name" value="Growth factor receptor domain"/>
    <property type="match status" value="1"/>
</dbReference>
<keyword evidence="10" id="KW-0865">Zymogen</keyword>
<evidence type="ECO:0000313" key="19">
    <source>
        <dbReference type="EMBL" id="CEK91046.1"/>
    </source>
</evidence>
<dbReference type="Pfam" id="PF00082">
    <property type="entry name" value="Peptidase_S8"/>
    <property type="match status" value="1"/>
</dbReference>
<dbReference type="InterPro" id="IPR023827">
    <property type="entry name" value="Peptidase_S8_Asp-AS"/>
</dbReference>
<dbReference type="GO" id="GO:0016485">
    <property type="term" value="P:protein processing"/>
    <property type="evidence" value="ECO:0007669"/>
    <property type="project" value="TreeGrafter"/>
</dbReference>
<proteinExistence type="inferred from homology"/>
<dbReference type="Pfam" id="PF01483">
    <property type="entry name" value="P_proprotein"/>
    <property type="match status" value="1"/>
</dbReference>
<dbReference type="PANTHER" id="PTHR42884">
    <property type="entry name" value="PROPROTEIN CONVERTASE SUBTILISIN/KEXIN-RELATED"/>
    <property type="match status" value="1"/>
</dbReference>
<keyword evidence="16" id="KW-0812">Transmembrane</keyword>
<dbReference type="SUPFAM" id="SSF52743">
    <property type="entry name" value="Subtilisin-like"/>
    <property type="match status" value="1"/>
</dbReference>
<feature type="active site" description="Charge relay system" evidence="13 14">
    <location>
        <position position="170"/>
    </location>
</feature>
<reference evidence="21" key="1">
    <citation type="submission" date="2014-12" db="EMBL/GenBank/DDBJ databases">
        <title>Insight into the proteome of Arion vulgaris.</title>
        <authorList>
            <person name="Aradska J."/>
            <person name="Bulat T."/>
            <person name="Smidak R."/>
            <person name="Sarate P."/>
            <person name="Gangsoo J."/>
            <person name="Sialana F."/>
            <person name="Bilban M."/>
            <person name="Lubec G."/>
        </authorList>
    </citation>
    <scope>NUCLEOTIDE SEQUENCE</scope>
    <source>
        <tissue evidence="21">Skin</tissue>
    </source>
</reference>
<dbReference type="PRINTS" id="PR00723">
    <property type="entry name" value="SUBTILISIN"/>
</dbReference>
<dbReference type="GO" id="GO:0004252">
    <property type="term" value="F:serine-type endopeptidase activity"/>
    <property type="evidence" value="ECO:0007669"/>
    <property type="project" value="UniProtKB-UniRule"/>
</dbReference>
<dbReference type="EMBL" id="HACG01044184">
    <property type="protein sequence ID" value="CEK91049.1"/>
    <property type="molecule type" value="Transcribed_RNA"/>
</dbReference>
<accession>A0A0B7BDJ9</accession>
<evidence type="ECO:0000256" key="10">
    <source>
        <dbReference type="ARBA" id="ARBA00023145"/>
    </source>
</evidence>
<evidence type="ECO:0000256" key="4">
    <source>
        <dbReference type="ARBA" id="ARBA00022670"/>
    </source>
</evidence>
<evidence type="ECO:0000256" key="9">
    <source>
        <dbReference type="ARBA" id="ARBA00023136"/>
    </source>
</evidence>
<dbReference type="Gene3D" id="3.40.50.200">
    <property type="entry name" value="Peptidase S8/S53 domain"/>
    <property type="match status" value="1"/>
</dbReference>
<keyword evidence="8 14" id="KW-0720">Serine protease</keyword>
<evidence type="ECO:0000256" key="11">
    <source>
        <dbReference type="ARBA" id="ARBA00023157"/>
    </source>
</evidence>
<dbReference type="Gene3D" id="2.60.120.260">
    <property type="entry name" value="Galactose-binding domain-like"/>
    <property type="match status" value="1"/>
</dbReference>
<gene>
    <name evidence="21" type="primary">ORF180727</name>
    <name evidence="18" type="synonym">ORF180686</name>
    <name evidence="19" type="synonym">ORF180711</name>
    <name evidence="20" type="synonym">ORF180719</name>
    <name evidence="22" type="synonym">ORF180736</name>
</gene>
<dbReference type="InterPro" id="IPR002884">
    <property type="entry name" value="P_dom"/>
</dbReference>
<dbReference type="CDD" id="cd00064">
    <property type="entry name" value="FU"/>
    <property type="match status" value="3"/>
</dbReference>
<feature type="active site" description="Charge relay system" evidence="13 14">
    <location>
        <position position="211"/>
    </location>
</feature>
<name>A0A0B7BDJ9_9EUPU</name>
<feature type="active site" description="Charge relay system" evidence="13 14">
    <location>
        <position position="385"/>
    </location>
</feature>
<comment type="cofactor">
    <cofactor evidence="1">
        <name>Ca(2+)</name>
        <dbReference type="ChEBI" id="CHEBI:29108"/>
    </cofactor>
</comment>
<evidence type="ECO:0000256" key="3">
    <source>
        <dbReference type="ARBA" id="ARBA00005325"/>
    </source>
</evidence>
<dbReference type="PROSITE" id="PS00136">
    <property type="entry name" value="SUBTILASE_ASP"/>
    <property type="match status" value="1"/>
</dbReference>
<dbReference type="FunFam" id="3.40.50.200:FF:000001">
    <property type="entry name" value="Furin 2, isoform B"/>
    <property type="match status" value="1"/>
</dbReference>
<dbReference type="InterPro" id="IPR034182">
    <property type="entry name" value="Kexin/furin"/>
</dbReference>
<keyword evidence="6" id="KW-0732">Signal</keyword>
<dbReference type="FunFam" id="2.60.120.260:FF:000006">
    <property type="entry name" value="Proprotein convertase subtilisin/kexin type 5"/>
    <property type="match status" value="1"/>
</dbReference>
<dbReference type="PANTHER" id="PTHR42884:SF23">
    <property type="entry name" value="FURIN-LIKE PROTEASE 2"/>
    <property type="match status" value="1"/>
</dbReference>
<dbReference type="EMBL" id="HACG01044178">
    <property type="protein sequence ID" value="CEK91043.1"/>
    <property type="molecule type" value="Transcribed_RNA"/>
</dbReference>
<dbReference type="EMBL" id="HACG01044182">
    <property type="protein sequence ID" value="CEK91047.1"/>
    <property type="molecule type" value="Transcribed_RNA"/>
</dbReference>
<dbReference type="InterPro" id="IPR008979">
    <property type="entry name" value="Galactose-bd-like_sf"/>
</dbReference>
<feature type="transmembrane region" description="Helical" evidence="16">
    <location>
        <begin position="18"/>
        <end position="37"/>
    </location>
</feature>
<dbReference type="SUPFAM" id="SSF49785">
    <property type="entry name" value="Galactose-binding domain-like"/>
    <property type="match status" value="1"/>
</dbReference>
<dbReference type="InterPro" id="IPR036852">
    <property type="entry name" value="Peptidase_S8/S53_dom_sf"/>
</dbReference>
<evidence type="ECO:0000256" key="13">
    <source>
        <dbReference type="PIRSR" id="PIRSR615500-1"/>
    </source>
</evidence>
<evidence type="ECO:0000256" key="8">
    <source>
        <dbReference type="ARBA" id="ARBA00022825"/>
    </source>
</evidence>
<evidence type="ECO:0000256" key="6">
    <source>
        <dbReference type="ARBA" id="ARBA00022729"/>
    </source>
</evidence>
<evidence type="ECO:0000256" key="14">
    <source>
        <dbReference type="PROSITE-ProRule" id="PRU01240"/>
    </source>
</evidence>
<dbReference type="PROSITE" id="PS00137">
    <property type="entry name" value="SUBTILASE_HIS"/>
    <property type="match status" value="1"/>
</dbReference>
<evidence type="ECO:0000256" key="7">
    <source>
        <dbReference type="ARBA" id="ARBA00022801"/>
    </source>
</evidence>
<dbReference type="InterPro" id="IPR015500">
    <property type="entry name" value="Peptidase_S8_subtilisin-rel"/>
</dbReference>
<sequence>MHISDLYSASFQIRETTMASLILFFISFSISYADIYINHFAVHIKGGHNIANKVARDAGLKNLGQIGSLDEYYLFEASNRKRRSASPSHEHHTLLKEHEDVHWFEQQIAKSRTKRDFHPRDVAEQMSVIDPYWRNQWYLNEGAVGGFDMNVQEAWRLGYTGKKIVATILDDGLERDHPDLSRNYDPFASYDVNSQDNDPMPRYDPSNENRHGTRCAGEISAEANNTHCTIGIAPDSRIGGIRMLDGEVYDAVEAASLSFNRSHVDIYSASWGPDDDGKVVDGPGKLAKKAFINGIENGRGGRGSIFVWASGNGGSAQDSCNCDGYANSIYTLSISSTSENGIKPWYLEECSSTLATTYSSGAYNERQIASTDLHYRCTTTHTGTSASAPLAAGIIALMLEANYDLTWRDVQYITLMTARSEPIKDGQWITNGVGRQVSLRYGYGLMDATAMVKLSLIWNTVPAKSECQIQTDVNHGILEAGAKFVSRVDTTSCQGESTEVNYLEHVQAVITLTSQRRGDVVIYLTSPMGTKSKLLPHRPSDSASGGFDEWPFLSVQFWGENPRGLWTLEIEDADTLGSASGGGILESWSLVFHGTKVQPVSLKNQTTAVSTPLQTTTAKTTVIHQSCHSECAGPCTGPSPKDCLECKNYRVGLTSTCVTDCPKEFYKDGKMCLPCEMSCSSCSGPTLTQCLSCPLGHSFQLSNNQRICSVECLAGFFLKNNSCLPCDSNCKECSNTDSSCTSCFSDFLIEQKKCVLDMSQRRTKKFALVAVLTILVVLVFIFLVVGLVYICKNCNICWWGDTKYGILPRDEEDVIEPFKDEPDDRYGVQ</sequence>
<evidence type="ECO:0000313" key="20">
    <source>
        <dbReference type="EMBL" id="CEK91047.1"/>
    </source>
</evidence>
<evidence type="ECO:0000313" key="22">
    <source>
        <dbReference type="EMBL" id="CEK91049.1"/>
    </source>
</evidence>
<dbReference type="Gene3D" id="3.30.70.850">
    <property type="entry name" value="Peptidase S8, pro-domain"/>
    <property type="match status" value="1"/>
</dbReference>
<feature type="region of interest" description="Disordered" evidence="15">
    <location>
        <begin position="180"/>
        <end position="211"/>
    </location>
</feature>
<evidence type="ECO:0000313" key="18">
    <source>
        <dbReference type="EMBL" id="CEK91043.1"/>
    </source>
</evidence>
<keyword evidence="7 14" id="KW-0378">Hydrolase</keyword>
<feature type="compositionally biased region" description="Basic and acidic residues" evidence="15">
    <location>
        <begin position="199"/>
        <end position="211"/>
    </location>
</feature>
<dbReference type="GO" id="GO:0008104">
    <property type="term" value="P:intracellular protein localization"/>
    <property type="evidence" value="ECO:0007669"/>
    <property type="project" value="UniProtKB-ARBA"/>
</dbReference>
<dbReference type="PROSITE" id="PS51892">
    <property type="entry name" value="SUBTILASE"/>
    <property type="match status" value="1"/>
</dbReference>
<dbReference type="PROSITE" id="PS00138">
    <property type="entry name" value="SUBTILASE_SER"/>
    <property type="match status" value="1"/>
</dbReference>
<evidence type="ECO:0000256" key="2">
    <source>
        <dbReference type="ARBA" id="ARBA00004370"/>
    </source>
</evidence>
<evidence type="ECO:0000313" key="21">
    <source>
        <dbReference type="EMBL" id="CEK91048.1"/>
    </source>
</evidence>
<feature type="transmembrane region" description="Helical" evidence="16">
    <location>
        <begin position="766"/>
        <end position="790"/>
    </location>
</feature>
<dbReference type="InterPro" id="IPR006212">
    <property type="entry name" value="Furin_repeat"/>
</dbReference>
<dbReference type="CDD" id="cd04059">
    <property type="entry name" value="Peptidases_S8_Protein_convertases_Kexins_Furin-like"/>
    <property type="match status" value="1"/>
</dbReference>
<evidence type="ECO:0000256" key="1">
    <source>
        <dbReference type="ARBA" id="ARBA00001913"/>
    </source>
</evidence>
<dbReference type="InterPro" id="IPR022398">
    <property type="entry name" value="Peptidase_S8_His-AS"/>
</dbReference>
<evidence type="ECO:0000256" key="15">
    <source>
        <dbReference type="SAM" id="MobiDB-lite"/>
    </source>
</evidence>
<dbReference type="GO" id="GO:0005802">
    <property type="term" value="C:trans-Golgi network"/>
    <property type="evidence" value="ECO:0007669"/>
    <property type="project" value="TreeGrafter"/>
</dbReference>
<comment type="similarity">
    <text evidence="3">Belongs to the peptidase S8 family. Furin subfamily.</text>
</comment>